<sequence>MEEAFAAIQIEDEVYGGLSYENDNEDLKPKRRSHTMGSKWLRNGGSSQGHFSGDGGKSEGDKGNPVNGAQGKQNNDNLGANLLVINKGDLAGDIGGKIEGINQKGSQQIHIQNSKFLLEANEFGPDSTDLIIVDPKRRRVGLDLENNTNITQEQDTEMETQYNNTMESKNELMAGAALQSRQSL</sequence>
<dbReference type="AlphaFoldDB" id="A0AAD8ICA6"/>
<comment type="caution">
    <text evidence="2">The sequence shown here is derived from an EMBL/GenBank/DDBJ whole genome shotgun (WGS) entry which is preliminary data.</text>
</comment>
<accession>A0AAD8ICA6</accession>
<organism evidence="2 3">
    <name type="scientific">Heracleum sosnowskyi</name>
    <dbReference type="NCBI Taxonomy" id="360622"/>
    <lineage>
        <taxon>Eukaryota</taxon>
        <taxon>Viridiplantae</taxon>
        <taxon>Streptophyta</taxon>
        <taxon>Embryophyta</taxon>
        <taxon>Tracheophyta</taxon>
        <taxon>Spermatophyta</taxon>
        <taxon>Magnoliopsida</taxon>
        <taxon>eudicotyledons</taxon>
        <taxon>Gunneridae</taxon>
        <taxon>Pentapetalae</taxon>
        <taxon>asterids</taxon>
        <taxon>campanulids</taxon>
        <taxon>Apiales</taxon>
        <taxon>Apiaceae</taxon>
        <taxon>Apioideae</taxon>
        <taxon>apioid superclade</taxon>
        <taxon>Tordylieae</taxon>
        <taxon>Tordyliinae</taxon>
        <taxon>Heracleum</taxon>
    </lineage>
</organism>
<reference evidence="2" key="2">
    <citation type="submission" date="2023-05" db="EMBL/GenBank/DDBJ databases">
        <authorList>
            <person name="Schelkunov M.I."/>
        </authorList>
    </citation>
    <scope>NUCLEOTIDE SEQUENCE</scope>
    <source>
        <strain evidence="2">Hsosn_3</strain>
        <tissue evidence="2">Leaf</tissue>
    </source>
</reference>
<proteinExistence type="predicted"/>
<protein>
    <submittedName>
        <fullName evidence="2">Uncharacterized protein</fullName>
    </submittedName>
</protein>
<evidence type="ECO:0000313" key="3">
    <source>
        <dbReference type="Proteomes" id="UP001237642"/>
    </source>
</evidence>
<reference evidence="2" key="1">
    <citation type="submission" date="2023-02" db="EMBL/GenBank/DDBJ databases">
        <title>Genome of toxic invasive species Heracleum sosnowskyi carries increased number of genes despite the absence of recent whole-genome duplications.</title>
        <authorList>
            <person name="Schelkunov M."/>
            <person name="Shtratnikova V."/>
            <person name="Makarenko M."/>
            <person name="Klepikova A."/>
            <person name="Omelchenko D."/>
            <person name="Novikova G."/>
            <person name="Obukhova E."/>
            <person name="Bogdanov V."/>
            <person name="Penin A."/>
            <person name="Logacheva M."/>
        </authorList>
    </citation>
    <scope>NUCLEOTIDE SEQUENCE</scope>
    <source>
        <strain evidence="2">Hsosn_3</strain>
        <tissue evidence="2">Leaf</tissue>
    </source>
</reference>
<keyword evidence="3" id="KW-1185">Reference proteome</keyword>
<name>A0AAD8ICA6_9APIA</name>
<dbReference type="Proteomes" id="UP001237642">
    <property type="component" value="Unassembled WGS sequence"/>
</dbReference>
<dbReference type="EMBL" id="JAUIZM010000005">
    <property type="protein sequence ID" value="KAK1382421.1"/>
    <property type="molecule type" value="Genomic_DNA"/>
</dbReference>
<gene>
    <name evidence="2" type="ORF">POM88_020156</name>
</gene>
<evidence type="ECO:0000256" key="1">
    <source>
        <dbReference type="SAM" id="MobiDB-lite"/>
    </source>
</evidence>
<feature type="region of interest" description="Disordered" evidence="1">
    <location>
        <begin position="18"/>
        <end position="76"/>
    </location>
</feature>
<evidence type="ECO:0000313" key="2">
    <source>
        <dbReference type="EMBL" id="KAK1382421.1"/>
    </source>
</evidence>